<feature type="compositionally biased region" description="Low complexity" evidence="1">
    <location>
        <begin position="309"/>
        <end position="321"/>
    </location>
</feature>
<keyword evidence="3" id="KW-1185">Reference proteome</keyword>
<evidence type="ECO:0000313" key="3">
    <source>
        <dbReference type="Proteomes" id="UP000183567"/>
    </source>
</evidence>
<feature type="region of interest" description="Disordered" evidence="1">
    <location>
        <begin position="298"/>
        <end position="325"/>
    </location>
</feature>
<evidence type="ECO:0000313" key="2">
    <source>
        <dbReference type="EMBL" id="OJA09759.1"/>
    </source>
</evidence>
<protein>
    <submittedName>
        <fullName evidence="2">Uncharacterized protein</fullName>
    </submittedName>
</protein>
<name>A0A1J8PMK9_9AGAM</name>
<organism evidence="2 3">
    <name type="scientific">Rhizopogon vesiculosus</name>
    <dbReference type="NCBI Taxonomy" id="180088"/>
    <lineage>
        <taxon>Eukaryota</taxon>
        <taxon>Fungi</taxon>
        <taxon>Dikarya</taxon>
        <taxon>Basidiomycota</taxon>
        <taxon>Agaricomycotina</taxon>
        <taxon>Agaricomycetes</taxon>
        <taxon>Agaricomycetidae</taxon>
        <taxon>Boletales</taxon>
        <taxon>Suillineae</taxon>
        <taxon>Rhizopogonaceae</taxon>
        <taxon>Rhizopogon</taxon>
    </lineage>
</organism>
<sequence>MDVDWCLSCERKLNDSRFTSGPYCSPECLSYAQPASTSRMPAQSQPAPNAHRIHQWAAGIPPHVPAGAPSRPFAEREHLSTTSSTSPLSIRRSPSPRVRTQATPKLIKRTSATTPVPTLCVSSPAQVRPLPPSRSAHCAYTNGGTASNTTASTSEASSSLTSLLSEPLVATPEEGDCHFGIGALVRSLVHRDREHAGKSTHEEVTEACFPHFSSSKKTSFPHTKTSTVVQLSSPARVVRQKPIAKVALFHDRDRSTPPHSHTPTPVVFPSCRAAELDWDDDEDDKETFVSQAQYHPHYQQKLEPQARAPSSSPSDSSSGSSVLLMAPKRWDGVRGRRGGRVIVA</sequence>
<dbReference type="OrthoDB" id="2210012at2759"/>
<feature type="compositionally biased region" description="Low complexity" evidence="1">
    <location>
        <begin position="141"/>
        <end position="158"/>
    </location>
</feature>
<feature type="region of interest" description="Disordered" evidence="1">
    <location>
        <begin position="119"/>
        <end position="158"/>
    </location>
</feature>
<dbReference type="Proteomes" id="UP000183567">
    <property type="component" value="Unassembled WGS sequence"/>
</dbReference>
<dbReference type="AlphaFoldDB" id="A0A1J8PMK9"/>
<gene>
    <name evidence="2" type="ORF">AZE42_01471</name>
</gene>
<feature type="compositionally biased region" description="Low complexity" evidence="1">
    <location>
        <begin position="80"/>
        <end position="100"/>
    </location>
</feature>
<feature type="region of interest" description="Disordered" evidence="1">
    <location>
        <begin position="60"/>
        <end position="104"/>
    </location>
</feature>
<dbReference type="EMBL" id="LVVM01005803">
    <property type="protein sequence ID" value="OJA09759.1"/>
    <property type="molecule type" value="Genomic_DNA"/>
</dbReference>
<comment type="caution">
    <text evidence="2">The sequence shown here is derived from an EMBL/GenBank/DDBJ whole genome shotgun (WGS) entry which is preliminary data.</text>
</comment>
<accession>A0A1J8PMK9</accession>
<reference evidence="2 3" key="1">
    <citation type="submission" date="2016-03" db="EMBL/GenBank/DDBJ databases">
        <title>Comparative genomics of the ectomycorrhizal sister species Rhizopogon vinicolor and Rhizopogon vesiculosus (Basidiomycota: Boletales) reveals a divergence of the mating type B locus.</title>
        <authorList>
            <person name="Mujic A.B."/>
            <person name="Kuo A."/>
            <person name="Tritt A."/>
            <person name="Lipzen A."/>
            <person name="Chen C."/>
            <person name="Johnson J."/>
            <person name="Sharma A."/>
            <person name="Barry K."/>
            <person name="Grigoriev I.V."/>
            <person name="Spatafora J.W."/>
        </authorList>
    </citation>
    <scope>NUCLEOTIDE SEQUENCE [LARGE SCALE GENOMIC DNA]</scope>
    <source>
        <strain evidence="2 3">AM-OR11-056</strain>
    </source>
</reference>
<evidence type="ECO:0000256" key="1">
    <source>
        <dbReference type="SAM" id="MobiDB-lite"/>
    </source>
</evidence>
<proteinExistence type="predicted"/>